<keyword evidence="2 6" id="KW-0812">Transmembrane</keyword>
<dbReference type="InterPro" id="IPR001182">
    <property type="entry name" value="FtsW/RodA"/>
</dbReference>
<feature type="transmembrane region" description="Helical" evidence="6">
    <location>
        <begin position="74"/>
        <end position="90"/>
    </location>
</feature>
<dbReference type="PANTHER" id="PTHR30474:SF1">
    <property type="entry name" value="PEPTIDOGLYCAN GLYCOSYLTRANSFERASE MRDB"/>
    <property type="match status" value="1"/>
</dbReference>
<accession>A0A848B6I7</accession>
<dbReference type="Proteomes" id="UP000576225">
    <property type="component" value="Unassembled WGS sequence"/>
</dbReference>
<dbReference type="EMBL" id="JABAEW010000052">
    <property type="protein sequence ID" value="NMD88642.1"/>
    <property type="molecule type" value="Genomic_DNA"/>
</dbReference>
<sequence>MRIDDMVESATGPSRQSRRERGGTWSALLSFPASLDFVQLLSLMFLLGVGLVFIRSTGEQVGTEASLGFFAKQLRWIGGGAVLWLLAASVDYRKIQYRVLSVLFYLAMLALLVLVLFIGVKINGARSWIYLKPIGMSLQPSEFSKLSVVLLLSAMFSTPMFNVNRLACLLLGAAAVALPFGLIMLEPDFGSGVILIPVFVGIVFCAGLKWRYILLATAAVALIGGGLVLNEVAGYRPLLKPYQINRIKVFLNPELDLMGSGYNSYQARLAVGSGGMTGKGIGEGTQNSLGFLPQTVSNNDFIFSVIAEEAGFVGCFLIILAYLALFYSVVRTALATSDPFGRYIAIGIGCIVFPHCFINIGMCIGVTPVTGVPLPFISYGGSFVLMGMLAFGILQSVYRHRR</sequence>
<evidence type="ECO:0000256" key="6">
    <source>
        <dbReference type="SAM" id="Phobius"/>
    </source>
</evidence>
<feature type="transmembrane region" description="Helical" evidence="6">
    <location>
        <begin position="102"/>
        <end position="123"/>
    </location>
</feature>
<keyword evidence="4 6" id="KW-1133">Transmembrane helix</keyword>
<gene>
    <name evidence="7" type="primary">rodA</name>
    <name evidence="7" type="ORF">HF882_18800</name>
</gene>
<dbReference type="GO" id="GO:0032153">
    <property type="term" value="C:cell division site"/>
    <property type="evidence" value="ECO:0007669"/>
    <property type="project" value="TreeGrafter"/>
</dbReference>
<comment type="caution">
    <text evidence="7">The sequence shown here is derived from an EMBL/GenBank/DDBJ whole genome shotgun (WGS) entry which is preliminary data.</text>
</comment>
<feature type="transmembrane region" description="Helical" evidence="6">
    <location>
        <begin position="166"/>
        <end position="183"/>
    </location>
</feature>
<evidence type="ECO:0000256" key="4">
    <source>
        <dbReference type="ARBA" id="ARBA00022989"/>
    </source>
</evidence>
<dbReference type="RefSeq" id="WP_133245213.1">
    <property type="nucleotide sequence ID" value="NZ_CAJKCJ010000031.1"/>
</dbReference>
<dbReference type="GO" id="GO:0015648">
    <property type="term" value="F:lipid-linked peptidoglycan transporter activity"/>
    <property type="evidence" value="ECO:0007669"/>
    <property type="project" value="TreeGrafter"/>
</dbReference>
<dbReference type="PANTHER" id="PTHR30474">
    <property type="entry name" value="CELL CYCLE PROTEIN"/>
    <property type="match status" value="1"/>
</dbReference>
<evidence type="ECO:0000256" key="5">
    <source>
        <dbReference type="ARBA" id="ARBA00023136"/>
    </source>
</evidence>
<evidence type="ECO:0000256" key="2">
    <source>
        <dbReference type="ARBA" id="ARBA00022692"/>
    </source>
</evidence>
<feature type="transmembrane region" description="Helical" evidence="6">
    <location>
        <begin position="189"/>
        <end position="207"/>
    </location>
</feature>
<keyword evidence="5 6" id="KW-0472">Membrane</keyword>
<keyword evidence="3" id="KW-0133">Cell shape</keyword>
<dbReference type="GeneID" id="78296226"/>
<feature type="transmembrane region" description="Helical" evidence="6">
    <location>
        <begin position="376"/>
        <end position="398"/>
    </location>
</feature>
<feature type="transmembrane region" description="Helical" evidence="6">
    <location>
        <begin position="310"/>
        <end position="330"/>
    </location>
</feature>
<protein>
    <submittedName>
        <fullName evidence="7">Rod shape-determining protein RodA</fullName>
    </submittedName>
</protein>
<feature type="transmembrane region" description="Helical" evidence="6">
    <location>
        <begin position="342"/>
        <end position="370"/>
    </location>
</feature>
<evidence type="ECO:0000313" key="7">
    <source>
        <dbReference type="EMBL" id="NMD88642.1"/>
    </source>
</evidence>
<name>A0A848B6I7_9BACT</name>
<dbReference type="GO" id="GO:0005886">
    <property type="term" value="C:plasma membrane"/>
    <property type="evidence" value="ECO:0007669"/>
    <property type="project" value="TreeGrafter"/>
</dbReference>
<evidence type="ECO:0000256" key="3">
    <source>
        <dbReference type="ARBA" id="ARBA00022960"/>
    </source>
</evidence>
<reference evidence="7 8" key="1">
    <citation type="submission" date="2020-04" db="EMBL/GenBank/DDBJ databases">
        <authorList>
            <person name="Hitch T.C.A."/>
            <person name="Wylensek D."/>
            <person name="Clavel T."/>
        </authorList>
    </citation>
    <scope>NUCLEOTIDE SEQUENCE [LARGE SCALE GENOMIC DNA]</scope>
    <source>
        <strain evidence="7 8">COR2-253-APC-1A</strain>
    </source>
</reference>
<evidence type="ECO:0000313" key="8">
    <source>
        <dbReference type="Proteomes" id="UP000576225"/>
    </source>
</evidence>
<dbReference type="GO" id="GO:0008360">
    <property type="term" value="P:regulation of cell shape"/>
    <property type="evidence" value="ECO:0007669"/>
    <property type="project" value="UniProtKB-KW"/>
</dbReference>
<dbReference type="InterPro" id="IPR011923">
    <property type="entry name" value="RodA/MrdB"/>
</dbReference>
<evidence type="ECO:0000256" key="1">
    <source>
        <dbReference type="ARBA" id="ARBA00004141"/>
    </source>
</evidence>
<dbReference type="NCBIfam" id="TIGR02210">
    <property type="entry name" value="rodA_shape"/>
    <property type="match status" value="1"/>
</dbReference>
<proteinExistence type="predicted"/>
<comment type="subcellular location">
    <subcellularLocation>
        <location evidence="1">Membrane</location>
        <topology evidence="1">Multi-pass membrane protein</topology>
    </subcellularLocation>
</comment>
<feature type="transmembrane region" description="Helical" evidence="6">
    <location>
        <begin position="212"/>
        <end position="229"/>
    </location>
</feature>
<dbReference type="AlphaFoldDB" id="A0A848B6I7"/>
<feature type="transmembrane region" description="Helical" evidence="6">
    <location>
        <begin position="25"/>
        <end position="54"/>
    </location>
</feature>
<dbReference type="GO" id="GO:0051301">
    <property type="term" value="P:cell division"/>
    <property type="evidence" value="ECO:0007669"/>
    <property type="project" value="InterPro"/>
</dbReference>
<organism evidence="7 8">
    <name type="scientific">Victivallis vadensis</name>
    <dbReference type="NCBI Taxonomy" id="172901"/>
    <lineage>
        <taxon>Bacteria</taxon>
        <taxon>Pseudomonadati</taxon>
        <taxon>Lentisphaerota</taxon>
        <taxon>Lentisphaeria</taxon>
        <taxon>Victivallales</taxon>
        <taxon>Victivallaceae</taxon>
        <taxon>Victivallis</taxon>
    </lineage>
</organism>
<dbReference type="Pfam" id="PF01098">
    <property type="entry name" value="FTSW_RODA_SPOVE"/>
    <property type="match status" value="1"/>
</dbReference>